<proteinExistence type="predicted"/>
<dbReference type="InterPro" id="IPR036457">
    <property type="entry name" value="PPM-type-like_dom_sf"/>
</dbReference>
<dbReference type="OMA" id="ITHRDQF"/>
<dbReference type="InterPro" id="IPR036815">
    <property type="entry name" value="14-3-3_dom_sf"/>
</dbReference>
<dbReference type="GO" id="GO:0004722">
    <property type="term" value="F:protein serine/threonine phosphatase activity"/>
    <property type="evidence" value="ECO:0007669"/>
    <property type="project" value="InterPro"/>
</dbReference>
<feature type="domain" description="PPM-type phosphatase" evidence="1">
    <location>
        <begin position="59"/>
        <end position="370"/>
    </location>
</feature>
<reference evidence="2" key="1">
    <citation type="submission" date="2021-01" db="UniProtKB">
        <authorList>
            <consortium name="EnsemblPlants"/>
        </authorList>
    </citation>
    <scope>IDENTIFICATION</scope>
</reference>
<accession>A0A7N0UNH4</accession>
<evidence type="ECO:0000313" key="2">
    <source>
        <dbReference type="EnsemblPlants" id="Kaladp0076s0136.1.v1.1"/>
    </source>
</evidence>
<dbReference type="EnsemblPlants" id="Kaladp0076s0136.1.v1.1">
    <property type="protein sequence ID" value="Kaladp0076s0136.1.v1.1"/>
    <property type="gene ID" value="Kaladp0076s0136.v1.1"/>
</dbReference>
<keyword evidence="3" id="KW-1185">Reference proteome</keyword>
<organism evidence="2 3">
    <name type="scientific">Kalanchoe fedtschenkoi</name>
    <name type="common">Lavender scallops</name>
    <name type="synonym">South American air plant</name>
    <dbReference type="NCBI Taxonomy" id="63787"/>
    <lineage>
        <taxon>Eukaryota</taxon>
        <taxon>Viridiplantae</taxon>
        <taxon>Streptophyta</taxon>
        <taxon>Embryophyta</taxon>
        <taxon>Tracheophyta</taxon>
        <taxon>Spermatophyta</taxon>
        <taxon>Magnoliopsida</taxon>
        <taxon>eudicotyledons</taxon>
        <taxon>Gunneridae</taxon>
        <taxon>Pentapetalae</taxon>
        <taxon>Saxifragales</taxon>
        <taxon>Crassulaceae</taxon>
        <taxon>Kalanchoe</taxon>
    </lineage>
</organism>
<protein>
    <recommendedName>
        <fullName evidence="1">PPM-type phosphatase domain-containing protein</fullName>
    </recommendedName>
</protein>
<dbReference type="Gene3D" id="3.60.40.10">
    <property type="entry name" value="PPM-type phosphatase domain"/>
    <property type="match status" value="1"/>
</dbReference>
<dbReference type="Proteomes" id="UP000594263">
    <property type="component" value="Unplaced"/>
</dbReference>
<dbReference type="PROSITE" id="PS51746">
    <property type="entry name" value="PPM_2"/>
    <property type="match status" value="1"/>
</dbReference>
<dbReference type="Pfam" id="PF00481">
    <property type="entry name" value="PP2C"/>
    <property type="match status" value="1"/>
</dbReference>
<evidence type="ECO:0000259" key="1">
    <source>
        <dbReference type="PROSITE" id="PS51746"/>
    </source>
</evidence>
<dbReference type="InterPro" id="IPR015655">
    <property type="entry name" value="PP2C"/>
</dbReference>
<dbReference type="Gramene" id="Kaladp0076s0136.1.v1.1">
    <property type="protein sequence ID" value="Kaladp0076s0136.1.v1.1"/>
    <property type="gene ID" value="Kaladp0076s0136.v1.1"/>
</dbReference>
<dbReference type="SMART" id="SM00332">
    <property type="entry name" value="PP2Cc"/>
    <property type="match status" value="1"/>
</dbReference>
<evidence type="ECO:0000313" key="3">
    <source>
        <dbReference type="Proteomes" id="UP000594263"/>
    </source>
</evidence>
<dbReference type="SUPFAM" id="SSF48445">
    <property type="entry name" value="14-3-3 protein"/>
    <property type="match status" value="1"/>
</dbReference>
<dbReference type="CDD" id="cd00143">
    <property type="entry name" value="PP2Cc"/>
    <property type="match status" value="1"/>
</dbReference>
<dbReference type="AlphaFoldDB" id="A0A7N0UNH4"/>
<name>A0A7N0UNH4_KALFE</name>
<sequence>MALMALLEGLSKMKKAKKSRQDPAAEEAGWEAADAMAREARKNGMVFSSNGAVCSGNNRVAACSRRGGKGINQDSLVVWQDFGSQEDTIFCGVFDGHGPWGHIVSKRIRKCILGLSLCHWQQAVGLSLAQGSKLVSHVPRFDAWKQSCLRTYAAIDQELKVHPGIDAFCSGSTALTVIKQGDALVIANVGDSRAVLATASDDGCVVATQLTVDFKPNLPQEAERILKSRGRVFSMADEPGVYRIWTPKGNSYTPGLAVSRALGDHCMRDFGLISVPEVSHRTITKLDQFVILATDGVWDVMSNEEAAERYEEMVEAMTKVAEHDVRSLLSLGCKNVVGARRTAWRILSLIKQKEKSKGNKVNAKRSRSGL</sequence>
<dbReference type="SUPFAM" id="SSF81606">
    <property type="entry name" value="PP2C-like"/>
    <property type="match status" value="1"/>
</dbReference>
<dbReference type="InterPro" id="IPR001932">
    <property type="entry name" value="PPM-type_phosphatase-like_dom"/>
</dbReference>
<dbReference type="PANTHER" id="PTHR47992">
    <property type="entry name" value="PROTEIN PHOSPHATASE"/>
    <property type="match status" value="1"/>
</dbReference>